<dbReference type="STRING" id="907348.TresaDRAFT_1309"/>
<dbReference type="InterPro" id="IPR025420">
    <property type="entry name" value="DUF4143"/>
</dbReference>
<dbReference type="PANTHER" id="PTHR33295">
    <property type="entry name" value="ATPASE"/>
    <property type="match status" value="1"/>
</dbReference>
<dbReference type="InterPro" id="IPR027417">
    <property type="entry name" value="P-loop_NTPase"/>
</dbReference>
<name>H7EM09_9SPIR</name>
<dbReference type="AlphaFoldDB" id="H7EM09"/>
<proteinExistence type="predicted"/>
<organism evidence="3 4">
    <name type="scientific">Treponema saccharophilum DSM 2985</name>
    <dbReference type="NCBI Taxonomy" id="907348"/>
    <lineage>
        <taxon>Bacteria</taxon>
        <taxon>Pseudomonadati</taxon>
        <taxon>Spirochaetota</taxon>
        <taxon>Spirochaetia</taxon>
        <taxon>Spirochaetales</taxon>
        <taxon>Treponemataceae</taxon>
        <taxon>Treponema</taxon>
    </lineage>
</organism>
<accession>H7EM09</accession>
<dbReference type="InterPro" id="IPR041682">
    <property type="entry name" value="AAA_14"/>
</dbReference>
<dbReference type="PANTHER" id="PTHR33295:SF20">
    <property type="entry name" value="ATPASE"/>
    <property type="match status" value="1"/>
</dbReference>
<dbReference type="eggNOG" id="COG1373">
    <property type="taxonomic scope" value="Bacteria"/>
</dbReference>
<protein>
    <submittedName>
        <fullName evidence="3">ATPase</fullName>
    </submittedName>
</protein>
<dbReference type="Pfam" id="PF13635">
    <property type="entry name" value="DUF4143"/>
    <property type="match status" value="1"/>
</dbReference>
<dbReference type="Gene3D" id="3.40.50.300">
    <property type="entry name" value="P-loop containing nucleotide triphosphate hydrolases"/>
    <property type="match status" value="1"/>
</dbReference>
<evidence type="ECO:0000259" key="2">
    <source>
        <dbReference type="Pfam" id="PF13635"/>
    </source>
</evidence>
<sequence>MELIREDYLKLIRPYYDVDLIKVITGARRSGKSVLMETIKDEILSRGGKGSHIISINFEDLDYSFITDANELHAEIKSHIVDDDKYYIFLDEIQHIENFEKLLASLRSKFNCSIFVTGSDSTMLSGELATLLTGRTVEFEIFPFSFKESVDFLALNKIECEPNEFIKDYIKWGGFPLRFSFKEENSIKRFLDNLYSNIINRDIIKKSSKIDRQAFKDISLYIMSNAGKEFSAENIARYYSQKNKKSVSARTIYNYLEKLQKAYLLHSCKKYNIVGKTALDTSDKFYATDTGLRTLNTNTINYEDTFFLENIIYNELLIQGFTVFTGKTYKGEIDFVAVKENKKCFIQVAYLLATEETIKREFGAYDKITDASPKYVLSLDRIDLSHDGIEHLNIVDFLLHKVSLHLS</sequence>
<evidence type="ECO:0000313" key="3">
    <source>
        <dbReference type="EMBL" id="EIC01417.1"/>
    </source>
</evidence>
<dbReference type="Pfam" id="PF13173">
    <property type="entry name" value="AAA_14"/>
    <property type="match status" value="1"/>
</dbReference>
<dbReference type="Proteomes" id="UP000003571">
    <property type="component" value="Unassembled WGS sequence"/>
</dbReference>
<keyword evidence="4" id="KW-1185">Reference proteome</keyword>
<dbReference type="RefSeq" id="WP_002705163.1">
    <property type="nucleotide sequence ID" value="NZ_AGRW01000050.1"/>
</dbReference>
<comment type="caution">
    <text evidence="3">The sequence shown here is derived from an EMBL/GenBank/DDBJ whole genome shotgun (WGS) entry which is preliminary data.</text>
</comment>
<gene>
    <name evidence="3" type="ORF">TresaDRAFT_1309</name>
</gene>
<dbReference type="Gene3D" id="1.10.10.10">
    <property type="entry name" value="Winged helix-like DNA-binding domain superfamily/Winged helix DNA-binding domain"/>
    <property type="match status" value="1"/>
</dbReference>
<reference evidence="3 4" key="1">
    <citation type="submission" date="2011-09" db="EMBL/GenBank/DDBJ databases">
        <title>The draft genome of Treponema saccharophilum DSM 2985.</title>
        <authorList>
            <consortium name="US DOE Joint Genome Institute (JGI-PGF)"/>
            <person name="Lucas S."/>
            <person name="Copeland A."/>
            <person name="Lapidus A."/>
            <person name="Glavina del Rio T."/>
            <person name="Dalin E."/>
            <person name="Tice H."/>
            <person name="Bruce D."/>
            <person name="Goodwin L."/>
            <person name="Pitluck S."/>
            <person name="Peters L."/>
            <person name="Kyrpides N."/>
            <person name="Mavromatis K."/>
            <person name="Ivanova N."/>
            <person name="Markowitz V."/>
            <person name="Cheng J.-F."/>
            <person name="Hugenholtz P."/>
            <person name="Woyke T."/>
            <person name="Wu D."/>
            <person name="Gronow S."/>
            <person name="Wellnitz S."/>
            <person name="Brambilla E."/>
            <person name="Klenk H.-P."/>
            <person name="Eisen J.A."/>
        </authorList>
    </citation>
    <scope>NUCLEOTIDE SEQUENCE [LARGE SCALE GENOMIC DNA]</scope>
    <source>
        <strain evidence="3 4">DSM 2985</strain>
    </source>
</reference>
<evidence type="ECO:0000313" key="4">
    <source>
        <dbReference type="Proteomes" id="UP000003571"/>
    </source>
</evidence>
<dbReference type="SUPFAM" id="SSF52540">
    <property type="entry name" value="P-loop containing nucleoside triphosphate hydrolases"/>
    <property type="match status" value="1"/>
</dbReference>
<dbReference type="EMBL" id="AGRW01000050">
    <property type="protein sequence ID" value="EIC01417.1"/>
    <property type="molecule type" value="Genomic_DNA"/>
</dbReference>
<feature type="domain" description="DUF4143" evidence="2">
    <location>
        <begin position="201"/>
        <end position="349"/>
    </location>
</feature>
<evidence type="ECO:0000259" key="1">
    <source>
        <dbReference type="Pfam" id="PF13173"/>
    </source>
</evidence>
<dbReference type="PATRIC" id="fig|907348.3.peg.1957"/>
<feature type="domain" description="AAA" evidence="1">
    <location>
        <begin position="21"/>
        <end position="148"/>
    </location>
</feature>
<dbReference type="OrthoDB" id="9801684at2"/>
<dbReference type="InterPro" id="IPR036388">
    <property type="entry name" value="WH-like_DNA-bd_sf"/>
</dbReference>